<dbReference type="PANTHER" id="PTHR11361:SF34">
    <property type="entry name" value="DNA MISMATCH REPAIR PROTEIN MSH1, MITOCHONDRIAL"/>
    <property type="match status" value="1"/>
</dbReference>
<dbReference type="InterPro" id="IPR000432">
    <property type="entry name" value="DNA_mismatch_repair_MutS_C"/>
</dbReference>
<dbReference type="PANTHER" id="PTHR11361">
    <property type="entry name" value="DNA MISMATCH REPAIR PROTEIN MUTS FAMILY MEMBER"/>
    <property type="match status" value="1"/>
</dbReference>
<dbReference type="SUPFAM" id="SSF52540">
    <property type="entry name" value="P-loop containing nucleoside triphosphate hydrolases"/>
    <property type="match status" value="1"/>
</dbReference>
<dbReference type="GO" id="GO:0005524">
    <property type="term" value="F:ATP binding"/>
    <property type="evidence" value="ECO:0007669"/>
    <property type="project" value="UniProtKB-KW"/>
</dbReference>
<keyword evidence="6" id="KW-1185">Reference proteome</keyword>
<dbReference type="GO" id="GO:0006298">
    <property type="term" value="P:mismatch repair"/>
    <property type="evidence" value="ECO:0007669"/>
    <property type="project" value="InterPro"/>
</dbReference>
<dbReference type="Pfam" id="PF00488">
    <property type="entry name" value="MutS_V"/>
    <property type="match status" value="1"/>
</dbReference>
<dbReference type="OrthoDB" id="9808166at2"/>
<keyword evidence="2" id="KW-0067">ATP-binding</keyword>
<name>A0A1X7JZL5_9BURK</name>
<reference evidence="6" key="1">
    <citation type="submission" date="2017-04" db="EMBL/GenBank/DDBJ databases">
        <authorList>
            <person name="Varghese N."/>
            <person name="Submissions S."/>
        </authorList>
    </citation>
    <scope>NUCLEOTIDE SEQUENCE [LARGE SCALE GENOMIC DNA]</scope>
    <source>
        <strain evidence="6">LMG 29540</strain>
    </source>
</reference>
<organism evidence="5 6">
    <name type="scientific">Paraburkholderia susongensis</name>
    <dbReference type="NCBI Taxonomy" id="1515439"/>
    <lineage>
        <taxon>Bacteria</taxon>
        <taxon>Pseudomonadati</taxon>
        <taxon>Pseudomonadota</taxon>
        <taxon>Betaproteobacteria</taxon>
        <taxon>Burkholderiales</taxon>
        <taxon>Burkholderiaceae</taxon>
        <taxon>Paraburkholderia</taxon>
    </lineage>
</organism>
<dbReference type="EMBL" id="FXAT01000003">
    <property type="protein sequence ID" value="SMG33662.1"/>
    <property type="molecule type" value="Genomic_DNA"/>
</dbReference>
<evidence type="ECO:0000256" key="3">
    <source>
        <dbReference type="ARBA" id="ARBA00023125"/>
    </source>
</evidence>
<dbReference type="RefSeq" id="WP_085482454.1">
    <property type="nucleotide sequence ID" value="NZ_FXAT01000003.1"/>
</dbReference>
<dbReference type="Proteomes" id="UP000193228">
    <property type="component" value="Unassembled WGS sequence"/>
</dbReference>
<dbReference type="SMART" id="SM00534">
    <property type="entry name" value="MUTSac"/>
    <property type="match status" value="1"/>
</dbReference>
<dbReference type="GO" id="GO:0005829">
    <property type="term" value="C:cytosol"/>
    <property type="evidence" value="ECO:0007669"/>
    <property type="project" value="TreeGrafter"/>
</dbReference>
<protein>
    <submittedName>
        <fullName evidence="5">MutS domain V</fullName>
    </submittedName>
</protein>
<keyword evidence="1" id="KW-0547">Nucleotide-binding</keyword>
<sequence length="516" mass="57995">MKAYLLYRDRDFNMHREAGWNEPALVQDLELNTLYQTMAQGDAFLYDVIKRVVPVSSVVLDEITYRQTILNDCITREATVRQLYAIAIEAIETERKSHYSFFSSSASSVLYGAREMIQQFVGVLKTLRTVADSQAGQFQSEGFAQFFSMIQRELTDEYFLTIRQCLKELKFGGGVLISAGLGTGNKGINYVLRKPHEKDPNFLKRLLAKRSPSLTFRIADRDENGARALAELEARGINLVANALAQSADHILSFFTMLRTELAFYLGCVNLHHELTRRGLAMCVPVPHERIERRHAIEGLYDASLALRSGRAPVGNDMHGDDKELVVITGANQGGKSTFLRALGLAQIMMQCGIFVTAASFSANVCDGISTHYKREEDASMKSGKLDEELKRMSEIVAHIKEHSLLLCNESFAATNEREGSEIARQIVVALLQKHVKIVFVTHLYALAHGLYEQKTQDMMFLRAERRADGERTFRLTNAEPLQTSYGEDLYRRIFLSQRDGDAHGESASADLSKVE</sequence>
<dbReference type="GO" id="GO:0140664">
    <property type="term" value="F:ATP-dependent DNA damage sensor activity"/>
    <property type="evidence" value="ECO:0007669"/>
    <property type="project" value="InterPro"/>
</dbReference>
<evidence type="ECO:0000313" key="6">
    <source>
        <dbReference type="Proteomes" id="UP000193228"/>
    </source>
</evidence>
<proteinExistence type="predicted"/>
<evidence type="ECO:0000256" key="2">
    <source>
        <dbReference type="ARBA" id="ARBA00022840"/>
    </source>
</evidence>
<evidence type="ECO:0000259" key="4">
    <source>
        <dbReference type="SMART" id="SM00534"/>
    </source>
</evidence>
<dbReference type="InterPro" id="IPR027417">
    <property type="entry name" value="P-loop_NTPase"/>
</dbReference>
<accession>A0A1X7JZL5</accession>
<evidence type="ECO:0000256" key="1">
    <source>
        <dbReference type="ARBA" id="ARBA00022741"/>
    </source>
</evidence>
<keyword evidence="3" id="KW-0238">DNA-binding</keyword>
<dbReference type="Gene3D" id="3.40.50.300">
    <property type="entry name" value="P-loop containing nucleotide triphosphate hydrolases"/>
    <property type="match status" value="1"/>
</dbReference>
<gene>
    <name evidence="5" type="ORF">SAMN06265784_103182</name>
</gene>
<dbReference type="InterPro" id="IPR045076">
    <property type="entry name" value="MutS"/>
</dbReference>
<feature type="domain" description="DNA mismatch repair proteins mutS family" evidence="4">
    <location>
        <begin position="323"/>
        <end position="503"/>
    </location>
</feature>
<evidence type="ECO:0000313" key="5">
    <source>
        <dbReference type="EMBL" id="SMG33662.1"/>
    </source>
</evidence>
<dbReference type="STRING" id="1515439.SAMN06265784_103182"/>
<dbReference type="AlphaFoldDB" id="A0A1X7JZL5"/>
<dbReference type="GO" id="GO:0030983">
    <property type="term" value="F:mismatched DNA binding"/>
    <property type="evidence" value="ECO:0007669"/>
    <property type="project" value="InterPro"/>
</dbReference>